<dbReference type="SMART" id="SM00131">
    <property type="entry name" value="KU"/>
    <property type="match status" value="1"/>
</dbReference>
<evidence type="ECO:0000256" key="3">
    <source>
        <dbReference type="ARBA" id="ARBA00023157"/>
    </source>
</evidence>
<dbReference type="PROSITE" id="PS00280">
    <property type="entry name" value="BPTI_KUNITZ_1"/>
    <property type="match status" value="1"/>
</dbReference>
<feature type="compositionally biased region" description="Basic and acidic residues" evidence="4">
    <location>
        <begin position="134"/>
        <end position="143"/>
    </location>
</feature>
<dbReference type="GO" id="GO:0005615">
    <property type="term" value="C:extracellular space"/>
    <property type="evidence" value="ECO:0007669"/>
    <property type="project" value="TreeGrafter"/>
</dbReference>
<dbReference type="GO" id="GO:0004867">
    <property type="term" value="F:serine-type endopeptidase inhibitor activity"/>
    <property type="evidence" value="ECO:0007669"/>
    <property type="project" value="UniProtKB-KW"/>
</dbReference>
<feature type="chain" id="PRO_5012316845" description="BPTI/Kunitz inhibitor domain-containing protein" evidence="5">
    <location>
        <begin position="16"/>
        <end position="405"/>
    </location>
</feature>
<feature type="compositionally biased region" description="Polar residues" evidence="4">
    <location>
        <begin position="144"/>
        <end position="158"/>
    </location>
</feature>
<evidence type="ECO:0000256" key="4">
    <source>
        <dbReference type="SAM" id="MobiDB-lite"/>
    </source>
</evidence>
<dbReference type="PANTHER" id="PTHR10083:SF374">
    <property type="entry name" value="BPTI_KUNITZ INHIBITOR DOMAIN-CONTAINING PROTEIN"/>
    <property type="match status" value="1"/>
</dbReference>
<dbReference type="InterPro" id="IPR002223">
    <property type="entry name" value="Kunitz_BPTI"/>
</dbReference>
<dbReference type="SUPFAM" id="SSF57362">
    <property type="entry name" value="BPTI-like"/>
    <property type="match status" value="1"/>
</dbReference>
<dbReference type="PROSITE" id="PS50279">
    <property type="entry name" value="BPTI_KUNITZ_2"/>
    <property type="match status" value="1"/>
</dbReference>
<keyword evidence="1" id="KW-0646">Protease inhibitor</keyword>
<dbReference type="PRINTS" id="PR00759">
    <property type="entry name" value="BASICPTASE"/>
</dbReference>
<gene>
    <name evidence="7" type="primary">Acey_s0056.g2717</name>
    <name evidence="7" type="ORF">Y032_0056g2717</name>
</gene>
<feature type="compositionally biased region" description="Low complexity" evidence="4">
    <location>
        <begin position="251"/>
        <end position="280"/>
    </location>
</feature>
<evidence type="ECO:0000259" key="6">
    <source>
        <dbReference type="PROSITE" id="PS50279"/>
    </source>
</evidence>
<accession>A0A016U6Z5</accession>
<dbReference type="InterPro" id="IPR050098">
    <property type="entry name" value="TFPI/VKTCI-like"/>
</dbReference>
<feature type="compositionally biased region" description="Polar residues" evidence="4">
    <location>
        <begin position="189"/>
        <end position="198"/>
    </location>
</feature>
<dbReference type="Pfam" id="PF00014">
    <property type="entry name" value="Kunitz_BPTI"/>
    <property type="match status" value="1"/>
</dbReference>
<sequence>MFLLLALLALRLVYGSLDPCTLPLDNGSCSSRITRYGYDIAKGKCVQFMYGGCEGNENNFPTMDICKNECDRNIPRLTEPEKVPVSKKVKRQAPPPRGPRPKPPSGNRKKGPSAAAAQKEPNGAQSNRNPNKKGPRDRVRDNGKPSTSQSKNDNGAQSNRGPNRNGPRGPTRDNGKPSPQRPKNGSGGQSNSKQNRNGPSDPGRNNGKPSPQRPKNGSGGQSNPRPDRNGSPDHGRDNGKPRSKNGNGAQSNRRPNGNGSPGFGRNNGNPSSSPSENGNGAQSNRRPHRKGSRDPVRGNVLIFTPSPKTDIGPEPGALEKVPSDPALNKVESPAPSPPQQSTDTKKGKGKYWQKISNRIEPLIKMKEAAAKAKNSKVVKGLGKTALNGIGKVVEAGIEQLPNFIG</sequence>
<feature type="compositionally biased region" description="Low complexity" evidence="4">
    <location>
        <begin position="159"/>
        <end position="169"/>
    </location>
</feature>
<keyword evidence="8" id="KW-1185">Reference proteome</keyword>
<dbReference type="OrthoDB" id="4473401at2759"/>
<dbReference type="EMBL" id="JARK01001392">
    <property type="protein sequence ID" value="EYC10383.1"/>
    <property type="molecule type" value="Genomic_DNA"/>
</dbReference>
<evidence type="ECO:0000313" key="8">
    <source>
        <dbReference type="Proteomes" id="UP000024635"/>
    </source>
</evidence>
<dbReference type="STRING" id="53326.A0A016U6Z5"/>
<feature type="compositionally biased region" description="Pro residues" evidence="4">
    <location>
        <begin position="93"/>
        <end position="104"/>
    </location>
</feature>
<name>A0A016U6Z5_9BILA</name>
<dbReference type="Gene3D" id="4.10.410.10">
    <property type="entry name" value="Pancreatic trypsin inhibitor Kunitz domain"/>
    <property type="match status" value="1"/>
</dbReference>
<feature type="domain" description="BPTI/Kunitz inhibitor" evidence="6">
    <location>
        <begin position="20"/>
        <end position="70"/>
    </location>
</feature>
<dbReference type="Proteomes" id="UP000024635">
    <property type="component" value="Unassembled WGS sequence"/>
</dbReference>
<feature type="region of interest" description="Disordered" evidence="4">
    <location>
        <begin position="77"/>
        <end position="351"/>
    </location>
</feature>
<protein>
    <recommendedName>
        <fullName evidence="6">BPTI/Kunitz inhibitor domain-containing protein</fullName>
    </recommendedName>
</protein>
<proteinExistence type="predicted"/>
<dbReference type="PANTHER" id="PTHR10083">
    <property type="entry name" value="KUNITZ-TYPE PROTEASE INHIBITOR-RELATED"/>
    <property type="match status" value="1"/>
</dbReference>
<keyword evidence="5" id="KW-0732">Signal</keyword>
<evidence type="ECO:0000313" key="7">
    <source>
        <dbReference type="EMBL" id="EYC10383.1"/>
    </source>
</evidence>
<keyword evidence="2" id="KW-0722">Serine protease inhibitor</keyword>
<evidence type="ECO:0000256" key="1">
    <source>
        <dbReference type="ARBA" id="ARBA00022690"/>
    </source>
</evidence>
<dbReference type="InterPro" id="IPR036880">
    <property type="entry name" value="Kunitz_BPTI_sf"/>
</dbReference>
<organism evidence="7 8">
    <name type="scientific">Ancylostoma ceylanicum</name>
    <dbReference type="NCBI Taxonomy" id="53326"/>
    <lineage>
        <taxon>Eukaryota</taxon>
        <taxon>Metazoa</taxon>
        <taxon>Ecdysozoa</taxon>
        <taxon>Nematoda</taxon>
        <taxon>Chromadorea</taxon>
        <taxon>Rhabditida</taxon>
        <taxon>Rhabditina</taxon>
        <taxon>Rhabditomorpha</taxon>
        <taxon>Strongyloidea</taxon>
        <taxon>Ancylostomatidae</taxon>
        <taxon>Ancylostomatinae</taxon>
        <taxon>Ancylostoma</taxon>
    </lineage>
</organism>
<dbReference type="AlphaFoldDB" id="A0A016U6Z5"/>
<keyword evidence="3" id="KW-1015">Disulfide bond</keyword>
<feature type="compositionally biased region" description="Basic and acidic residues" evidence="4">
    <location>
        <begin position="225"/>
        <end position="240"/>
    </location>
</feature>
<feature type="signal peptide" evidence="5">
    <location>
        <begin position="1"/>
        <end position="15"/>
    </location>
</feature>
<comment type="caution">
    <text evidence="7">The sequence shown here is derived from an EMBL/GenBank/DDBJ whole genome shotgun (WGS) entry which is preliminary data.</text>
</comment>
<evidence type="ECO:0000256" key="2">
    <source>
        <dbReference type="ARBA" id="ARBA00022900"/>
    </source>
</evidence>
<dbReference type="FunFam" id="4.10.410.10:FF:000020">
    <property type="entry name" value="Collagen, type VI, alpha 3"/>
    <property type="match status" value="1"/>
</dbReference>
<evidence type="ECO:0000256" key="5">
    <source>
        <dbReference type="SAM" id="SignalP"/>
    </source>
</evidence>
<reference evidence="8" key="1">
    <citation type="journal article" date="2015" name="Nat. Genet.">
        <title>The genome and transcriptome of the zoonotic hookworm Ancylostoma ceylanicum identify infection-specific gene families.</title>
        <authorList>
            <person name="Schwarz E.M."/>
            <person name="Hu Y."/>
            <person name="Antoshechkin I."/>
            <person name="Miller M.M."/>
            <person name="Sternberg P.W."/>
            <person name="Aroian R.V."/>
        </authorList>
    </citation>
    <scope>NUCLEOTIDE SEQUENCE</scope>
    <source>
        <strain evidence="8">HY135</strain>
    </source>
</reference>
<dbReference type="CDD" id="cd00109">
    <property type="entry name" value="Kunitz-type"/>
    <property type="match status" value="1"/>
</dbReference>
<dbReference type="InterPro" id="IPR020901">
    <property type="entry name" value="Prtase_inh_Kunz-CS"/>
</dbReference>